<sequence length="49" mass="5803">MNAEDFIKLAEYIKENYVPKDNSNDECFEDYLYAVLKDIQINLNEIARS</sequence>
<dbReference type="Proteomes" id="UP000886724">
    <property type="component" value="Unassembled WGS sequence"/>
</dbReference>
<evidence type="ECO:0000313" key="2">
    <source>
        <dbReference type="Proteomes" id="UP000886724"/>
    </source>
</evidence>
<dbReference type="AlphaFoldDB" id="A0A9D2BMY8"/>
<protein>
    <submittedName>
        <fullName evidence="1">Uncharacterized protein</fullName>
    </submittedName>
</protein>
<proteinExistence type="predicted"/>
<organism evidence="1 2">
    <name type="scientific">Candidatus Erysipelatoclostridium merdavium</name>
    <dbReference type="NCBI Taxonomy" id="2838566"/>
    <lineage>
        <taxon>Bacteria</taxon>
        <taxon>Bacillati</taxon>
        <taxon>Bacillota</taxon>
        <taxon>Erysipelotrichia</taxon>
        <taxon>Erysipelotrichales</taxon>
        <taxon>Erysipelotrichales incertae sedis</taxon>
    </lineage>
</organism>
<reference evidence="1" key="1">
    <citation type="journal article" date="2021" name="PeerJ">
        <title>Extensive microbial diversity within the chicken gut microbiome revealed by metagenomics and culture.</title>
        <authorList>
            <person name="Gilroy R."/>
            <person name="Ravi A."/>
            <person name="Getino M."/>
            <person name="Pursley I."/>
            <person name="Horton D.L."/>
            <person name="Alikhan N.F."/>
            <person name="Baker D."/>
            <person name="Gharbi K."/>
            <person name="Hall N."/>
            <person name="Watson M."/>
            <person name="Adriaenssens E.M."/>
            <person name="Foster-Nyarko E."/>
            <person name="Jarju S."/>
            <person name="Secka A."/>
            <person name="Antonio M."/>
            <person name="Oren A."/>
            <person name="Chaudhuri R.R."/>
            <person name="La Ragione R."/>
            <person name="Hildebrand F."/>
            <person name="Pallen M.J."/>
        </authorList>
    </citation>
    <scope>NUCLEOTIDE SEQUENCE</scope>
    <source>
        <strain evidence="1">ChiGjej1B1-14440</strain>
    </source>
</reference>
<name>A0A9D2BMY8_9FIRM</name>
<dbReference type="EMBL" id="DXET01000124">
    <property type="protein sequence ID" value="HIX81417.1"/>
    <property type="molecule type" value="Genomic_DNA"/>
</dbReference>
<comment type="caution">
    <text evidence="1">The sequence shown here is derived from an EMBL/GenBank/DDBJ whole genome shotgun (WGS) entry which is preliminary data.</text>
</comment>
<evidence type="ECO:0000313" key="1">
    <source>
        <dbReference type="EMBL" id="HIX81417.1"/>
    </source>
</evidence>
<reference evidence="1" key="2">
    <citation type="submission" date="2021-04" db="EMBL/GenBank/DDBJ databases">
        <authorList>
            <person name="Gilroy R."/>
        </authorList>
    </citation>
    <scope>NUCLEOTIDE SEQUENCE</scope>
    <source>
        <strain evidence="1">ChiGjej1B1-14440</strain>
    </source>
</reference>
<accession>A0A9D2BMY8</accession>
<gene>
    <name evidence="1" type="ORF">H9980_05510</name>
</gene>